<feature type="transmembrane region" description="Helical" evidence="1">
    <location>
        <begin position="48"/>
        <end position="72"/>
    </location>
</feature>
<protein>
    <submittedName>
        <fullName evidence="2">Uncharacterized protein</fullName>
    </submittedName>
</protein>
<gene>
    <name evidence="2" type="ORF">SAMN04488544_1837</name>
</gene>
<proteinExistence type="predicted"/>
<keyword evidence="3" id="KW-1185">Reference proteome</keyword>
<feature type="transmembrane region" description="Helical" evidence="1">
    <location>
        <begin position="12"/>
        <end position="36"/>
    </location>
</feature>
<dbReference type="RefSeq" id="WP_091074158.1">
    <property type="nucleotide sequence ID" value="NZ_LT629799.1"/>
</dbReference>
<keyword evidence="1" id="KW-0472">Membrane</keyword>
<feature type="transmembrane region" description="Helical" evidence="1">
    <location>
        <begin position="139"/>
        <end position="160"/>
    </location>
</feature>
<dbReference type="OrthoDB" id="3837955at2"/>
<sequence>MTRSETLQGGPLLILIGELLLVVCSISYLVWWSVVFRPSSRPSISGGPFLAGAVLGGLGGVVLLAVGSALLLPRASGLALGATVGGGVALGAVLVWLTTTLAHRSLTTELPLIVVWTTAQVLAGVALGTSGVLSTPTTVGWLAATAVALLAGLACYLVFYSLGTVAAYRVGMVPLALDGVVAALLAAVVVLARAR</sequence>
<organism evidence="2 3">
    <name type="scientific">Microlunatus sagamiharensis</name>
    <dbReference type="NCBI Taxonomy" id="546874"/>
    <lineage>
        <taxon>Bacteria</taxon>
        <taxon>Bacillati</taxon>
        <taxon>Actinomycetota</taxon>
        <taxon>Actinomycetes</taxon>
        <taxon>Propionibacteriales</taxon>
        <taxon>Propionibacteriaceae</taxon>
        <taxon>Microlunatus</taxon>
    </lineage>
</organism>
<feature type="transmembrane region" description="Helical" evidence="1">
    <location>
        <begin position="172"/>
        <end position="192"/>
    </location>
</feature>
<dbReference type="STRING" id="546874.SAMN04488544_1837"/>
<keyword evidence="1" id="KW-1133">Transmembrane helix</keyword>
<evidence type="ECO:0000313" key="3">
    <source>
        <dbReference type="Proteomes" id="UP000198825"/>
    </source>
</evidence>
<evidence type="ECO:0000313" key="2">
    <source>
        <dbReference type="EMBL" id="SDU91079.1"/>
    </source>
</evidence>
<dbReference type="Proteomes" id="UP000198825">
    <property type="component" value="Chromosome I"/>
</dbReference>
<dbReference type="AlphaFoldDB" id="A0A1H2MD17"/>
<evidence type="ECO:0000256" key="1">
    <source>
        <dbReference type="SAM" id="Phobius"/>
    </source>
</evidence>
<reference evidence="3" key="1">
    <citation type="submission" date="2016-10" db="EMBL/GenBank/DDBJ databases">
        <authorList>
            <person name="Varghese N."/>
            <person name="Submissions S."/>
        </authorList>
    </citation>
    <scope>NUCLEOTIDE SEQUENCE [LARGE SCALE GENOMIC DNA]</scope>
    <source>
        <strain evidence="3">DSM 21743</strain>
    </source>
</reference>
<name>A0A1H2MD17_9ACTN</name>
<feature type="transmembrane region" description="Helical" evidence="1">
    <location>
        <begin position="78"/>
        <end position="98"/>
    </location>
</feature>
<keyword evidence="1" id="KW-0812">Transmembrane</keyword>
<feature type="transmembrane region" description="Helical" evidence="1">
    <location>
        <begin position="110"/>
        <end position="133"/>
    </location>
</feature>
<accession>A0A1H2MD17</accession>
<dbReference type="EMBL" id="LT629799">
    <property type="protein sequence ID" value="SDU91079.1"/>
    <property type="molecule type" value="Genomic_DNA"/>
</dbReference>